<proteinExistence type="predicted"/>
<feature type="coiled-coil region" evidence="1">
    <location>
        <begin position="897"/>
        <end position="924"/>
    </location>
</feature>
<organism evidence="3 4">
    <name type="scientific">Hydnum rufescens UP504</name>
    <dbReference type="NCBI Taxonomy" id="1448309"/>
    <lineage>
        <taxon>Eukaryota</taxon>
        <taxon>Fungi</taxon>
        <taxon>Dikarya</taxon>
        <taxon>Basidiomycota</taxon>
        <taxon>Agaricomycotina</taxon>
        <taxon>Agaricomycetes</taxon>
        <taxon>Cantharellales</taxon>
        <taxon>Hydnaceae</taxon>
        <taxon>Hydnum</taxon>
    </lineage>
</organism>
<dbReference type="PANTHER" id="PTHR33096">
    <property type="entry name" value="CXC2 DOMAIN-CONTAINING PROTEIN"/>
    <property type="match status" value="1"/>
</dbReference>
<gene>
    <name evidence="3" type="ORF">BS47DRAFT_1368729</name>
</gene>
<evidence type="ECO:0000313" key="4">
    <source>
        <dbReference type="Proteomes" id="UP000886523"/>
    </source>
</evidence>
<dbReference type="PANTHER" id="PTHR33096:SF1">
    <property type="entry name" value="CXC1-LIKE CYSTEINE CLUSTER ASSOCIATED WITH KDZ TRANSPOSASES DOMAIN-CONTAINING PROTEIN"/>
    <property type="match status" value="1"/>
</dbReference>
<keyword evidence="1" id="KW-0175">Coiled coil</keyword>
<dbReference type="OrthoDB" id="2955859at2759"/>
<dbReference type="InterPro" id="IPR040521">
    <property type="entry name" value="KDZ"/>
</dbReference>
<dbReference type="AlphaFoldDB" id="A0A9P6DMQ9"/>
<keyword evidence="4" id="KW-1185">Reference proteome</keyword>
<protein>
    <recommendedName>
        <fullName evidence="5">CxC1-like cysteine cluster associated with KDZ transposases domain-containing protein</fullName>
    </recommendedName>
</protein>
<feature type="compositionally biased region" description="Basic and acidic residues" evidence="2">
    <location>
        <begin position="627"/>
        <end position="647"/>
    </location>
</feature>
<comment type="caution">
    <text evidence="3">The sequence shown here is derived from an EMBL/GenBank/DDBJ whole genome shotgun (WGS) entry which is preliminary data.</text>
</comment>
<sequence>MPPTKRFKGADDGSHRRRSGSHRGRSGSTEANPGLTEADPGIVGDEMEGMEHPLGDGDAMDIDAAVDGVERALNHDDAMDVDLDMDDLNERIRHHWGVIPSTSDEKFKGLQYHLCPSDVMHTRVSAICINEFKIPGPHIQAYTNCSSGSEQVHRRPSLPSSPNPEDYVAHQLALVYTKSLGGIGRPSTAFSSACSNMSKAVLKHLSRVAQERMGIVPPKHDDDDLGPPSSSSTRPPKHRRSRAKFPSEEIIAEGPSGDILAIDLPYRSPSPNTGGPSEPEASFVPLVLDDTAEPLHSSRIHIATDTRSRHARGKAAAAIRWNHVVIPSLIQPFMLFERERLLHQEEHTVQVEEACRCGKQWRLLKVLCMYFERLETIEFHVCSCPSRTAARQLVLRGLFPCAPLHPSLAVSIDMLEFVAELFVQQAPNERAWAATLETFLKRRGFKFGGNDSLRRRFATALAQYQVLVRVINQEMSAVVESCRGQVLSTKGDGSAGSQAVCEDSLNPENSAIGGSESNIHKLDVDMPIPERQYNNAHRRAGPYHCGDDELPSLYLQSCCPLCFGGSQTIGLPLQAIVCIDANFQLKRNRDKDLRKDHKGETGSRDPLIVSPQTILLEQSQVDIMEARVNELRPPRSKGRAEQKRKADEVDDDTSSPLEDDKVEAGLDVPNSVLDRCEKSFIAADGDRVKASTQYFDDTGVMACLCRHDIPLFLANMRTAGEKQFYAFALLDALLSELPRRWHIGLLYDIACQIHRSLLKWDFIPEWEGRIEFGVSVFHAYGHQWTCQLWYHPRKSEKWGLSDGEGCERFWSQLKRLIPGLQVTGYHRRLFILDIQAEHIMKSKLVTVGRWLKDRVNTVRGRIAEGEEVLDELDQRAFQSKLVVRRSKNSGAALIDRILVLRNTEASLKERLKELSAELEGLVQNPDTWSLQDEINGSVLQTRRSLTRVEGDIKKKTEDLRLTDFKSFKDFQRLKKSAWLNKQLNIRIVLDQLLVKLRARKFELANLDRGHTSRELDNQHRDHIEKATKGCERGIQATIRAYERLRRDMMMMRGKDGVAKDAYIPPEITTSVYKLDVDEDIWLAQSMEGLAQFPGGVVPAWLSDASVRVGIRAAQEVVNCKEELKRCAAEHSNLRQWLETEYLATQFVFNHSTNRLHRFFDLVSIWQKDLDGVPSNASSGGISTFLPEIPPPIPGMDAWDHEVPHLMGLDEEGYSRSDASERDIESDAGGSLLSDEEQLDFSFDVDIMSKS</sequence>
<feature type="region of interest" description="Disordered" evidence="2">
    <location>
        <begin position="1209"/>
        <end position="1234"/>
    </location>
</feature>
<evidence type="ECO:0000256" key="2">
    <source>
        <dbReference type="SAM" id="MobiDB-lite"/>
    </source>
</evidence>
<dbReference type="EMBL" id="MU129217">
    <property type="protein sequence ID" value="KAF9504519.1"/>
    <property type="molecule type" value="Genomic_DNA"/>
</dbReference>
<feature type="compositionally biased region" description="Basic and acidic residues" evidence="2">
    <location>
        <begin position="1212"/>
        <end position="1224"/>
    </location>
</feature>
<evidence type="ECO:0008006" key="5">
    <source>
        <dbReference type="Google" id="ProtNLM"/>
    </source>
</evidence>
<name>A0A9P6DMQ9_9AGAM</name>
<feature type="region of interest" description="Disordered" evidence="2">
    <location>
        <begin position="627"/>
        <end position="661"/>
    </location>
</feature>
<dbReference type="Pfam" id="PF18758">
    <property type="entry name" value="KDZ"/>
    <property type="match status" value="1"/>
</dbReference>
<accession>A0A9P6DMQ9</accession>
<feature type="compositionally biased region" description="Basic residues" evidence="2">
    <location>
        <begin position="15"/>
        <end position="25"/>
    </location>
</feature>
<evidence type="ECO:0000313" key="3">
    <source>
        <dbReference type="EMBL" id="KAF9504519.1"/>
    </source>
</evidence>
<feature type="region of interest" description="Disordered" evidence="2">
    <location>
        <begin position="216"/>
        <end position="250"/>
    </location>
</feature>
<evidence type="ECO:0000256" key="1">
    <source>
        <dbReference type="SAM" id="Coils"/>
    </source>
</evidence>
<dbReference type="Proteomes" id="UP000886523">
    <property type="component" value="Unassembled WGS sequence"/>
</dbReference>
<feature type="region of interest" description="Disordered" evidence="2">
    <location>
        <begin position="1"/>
        <end position="59"/>
    </location>
</feature>
<reference evidence="3" key="1">
    <citation type="journal article" date="2020" name="Nat. Commun.">
        <title>Large-scale genome sequencing of mycorrhizal fungi provides insights into the early evolution of symbiotic traits.</title>
        <authorList>
            <person name="Miyauchi S."/>
            <person name="Kiss E."/>
            <person name="Kuo A."/>
            <person name="Drula E."/>
            <person name="Kohler A."/>
            <person name="Sanchez-Garcia M."/>
            <person name="Morin E."/>
            <person name="Andreopoulos B."/>
            <person name="Barry K.W."/>
            <person name="Bonito G."/>
            <person name="Buee M."/>
            <person name="Carver A."/>
            <person name="Chen C."/>
            <person name="Cichocki N."/>
            <person name="Clum A."/>
            <person name="Culley D."/>
            <person name="Crous P.W."/>
            <person name="Fauchery L."/>
            <person name="Girlanda M."/>
            <person name="Hayes R.D."/>
            <person name="Keri Z."/>
            <person name="LaButti K."/>
            <person name="Lipzen A."/>
            <person name="Lombard V."/>
            <person name="Magnuson J."/>
            <person name="Maillard F."/>
            <person name="Murat C."/>
            <person name="Nolan M."/>
            <person name="Ohm R.A."/>
            <person name="Pangilinan J."/>
            <person name="Pereira M.F."/>
            <person name="Perotto S."/>
            <person name="Peter M."/>
            <person name="Pfister S."/>
            <person name="Riley R."/>
            <person name="Sitrit Y."/>
            <person name="Stielow J.B."/>
            <person name="Szollosi G."/>
            <person name="Zifcakova L."/>
            <person name="Stursova M."/>
            <person name="Spatafora J.W."/>
            <person name="Tedersoo L."/>
            <person name="Vaario L.M."/>
            <person name="Yamada A."/>
            <person name="Yan M."/>
            <person name="Wang P."/>
            <person name="Xu J."/>
            <person name="Bruns T."/>
            <person name="Baldrian P."/>
            <person name="Vilgalys R."/>
            <person name="Dunand C."/>
            <person name="Henrissat B."/>
            <person name="Grigoriev I.V."/>
            <person name="Hibbett D."/>
            <person name="Nagy L.G."/>
            <person name="Martin F.M."/>
        </authorList>
    </citation>
    <scope>NUCLEOTIDE SEQUENCE</scope>
    <source>
        <strain evidence="3">UP504</strain>
    </source>
</reference>